<keyword evidence="5" id="KW-0677">Repeat</keyword>
<evidence type="ECO:0000259" key="9">
    <source>
        <dbReference type="Pfam" id="PF08662"/>
    </source>
</evidence>
<evidence type="ECO:0000256" key="6">
    <source>
        <dbReference type="ARBA" id="ARBA00022845"/>
    </source>
</evidence>
<name>A0A507D361_9FUNG</name>
<sequence length="854" mass="93125">MAFPSRHIALRTHEGVLVTDFDASHSKIEALCCNETQMRSFVYSPDGAMIALVLPSCIRILSVPKSQVLVELPVSNVIEVEFSPRGTYIATWERMIRSEDHENLHKNLKIWESVRGNQAAAFTQKSQTGWNIQWTETETYFARLVTNEIHVYNPTNPATITEKIRLEGVNAFSISPGKRSVVATFVPEKKGASATVQLFELGLGLGSNQQALASKSFFRADSCTFYWNKLGTNVIAFTHTDVDATGKSYYGETHLYYLSIAGNYNTRVDLGKPGPIHDVAWSPNSKEFIVVYGTMPARATLFDHRANPVYQFGSGPRNFVKYSPGGRIICLAGFGNLSGEMDFWDRKTCVKISSVQASNSSTCEWAPDGRHVMTSTLYKRLKVDNGIKVWHYTGVLVHKFEVKELHQAAWRPFLAGLWDEGGALDPPPQGIPEEVKPQVAKVGAYRPPGARAAGGTASTFTQLLNHERESPSSLSDSNMYRQSSFSSGSAVVGAAPSDDKLAKAAMKNKKKRDNKKHREDGFDGQSLTSFPLPSHTNGGSGALYNGVSSGVASPSGKVASSLSPNAPSFTPAVQKSENEKKIKTINRKLQGIAEIREMIAKGENVEKNQLSKLEVEGVLRAQLGALMVEQRCAHGSFRRYIHQPNPSNQKPSGNTTGNANDDGGIDPTFEIVAASTVRQLQARVLESTSTIKARVVGEQSQTIPGLRTNQHPSSSSTSTSSCADDYTALPPSEKFKSPILKYGFRGRAAAETDDSVPHLVINRTSTASNSWKRDSTVVNSPVDTTSSSKGDEATDKSGRRSMCHGRSSSVRRVGVNIDAILMKLEAERLSPSPTTEGIPNTRLRSATPWDACDV</sequence>
<evidence type="ECO:0000256" key="4">
    <source>
        <dbReference type="ARBA" id="ARBA00022574"/>
    </source>
</evidence>
<dbReference type="InterPro" id="IPR013979">
    <property type="entry name" value="TIF_beta_prop-like"/>
</dbReference>
<proteinExistence type="inferred from homology"/>
<feature type="compositionally biased region" description="Low complexity" evidence="8">
    <location>
        <begin position="487"/>
        <end position="496"/>
    </location>
</feature>
<reference evidence="10 11" key="1">
    <citation type="journal article" date="2019" name="Sci. Rep.">
        <title>Comparative genomics of chytrid fungi reveal insights into the obligate biotrophic and pathogenic lifestyle of Synchytrium endobioticum.</title>
        <authorList>
            <person name="van de Vossenberg B.T.L.H."/>
            <person name="Warris S."/>
            <person name="Nguyen H.D.T."/>
            <person name="van Gent-Pelzer M.P.E."/>
            <person name="Joly D.L."/>
            <person name="van de Geest H.C."/>
            <person name="Bonants P.J.M."/>
            <person name="Smith D.S."/>
            <person name="Levesque C.A."/>
            <person name="van der Lee T.A.J."/>
        </authorList>
    </citation>
    <scope>NUCLEOTIDE SEQUENCE [LARGE SCALE GENOMIC DNA]</scope>
    <source>
        <strain evidence="10 11">LEV6574</strain>
    </source>
</reference>
<dbReference type="EMBL" id="QEAM01000123">
    <property type="protein sequence ID" value="TPX45902.1"/>
    <property type="molecule type" value="Genomic_DNA"/>
</dbReference>
<organism evidence="10 11">
    <name type="scientific">Synchytrium endobioticum</name>
    <dbReference type="NCBI Taxonomy" id="286115"/>
    <lineage>
        <taxon>Eukaryota</taxon>
        <taxon>Fungi</taxon>
        <taxon>Fungi incertae sedis</taxon>
        <taxon>Chytridiomycota</taxon>
        <taxon>Chytridiomycota incertae sedis</taxon>
        <taxon>Chytridiomycetes</taxon>
        <taxon>Synchytriales</taxon>
        <taxon>Synchytriaceae</taxon>
        <taxon>Synchytrium</taxon>
    </lineage>
</organism>
<dbReference type="GO" id="GO:0006417">
    <property type="term" value="P:regulation of translation"/>
    <property type="evidence" value="ECO:0007669"/>
    <property type="project" value="UniProtKB-KW"/>
</dbReference>
<evidence type="ECO:0000313" key="11">
    <source>
        <dbReference type="Proteomes" id="UP000320475"/>
    </source>
</evidence>
<feature type="compositionally biased region" description="Polar residues" evidence="8">
    <location>
        <begin position="767"/>
        <end position="788"/>
    </location>
</feature>
<evidence type="ECO:0000256" key="7">
    <source>
        <dbReference type="ARBA" id="ARBA00022917"/>
    </source>
</evidence>
<evidence type="ECO:0000256" key="1">
    <source>
        <dbReference type="ARBA" id="ARBA00009573"/>
    </source>
</evidence>
<keyword evidence="7" id="KW-0648">Protein biosynthesis</keyword>
<dbReference type="GO" id="GO:0003729">
    <property type="term" value="F:mRNA binding"/>
    <property type="evidence" value="ECO:0007669"/>
    <property type="project" value="TreeGrafter"/>
</dbReference>
<protein>
    <recommendedName>
        <fullName evidence="2">Eukaryotic translation initiation factor 2A</fullName>
    </recommendedName>
</protein>
<dbReference type="GO" id="GO:0043022">
    <property type="term" value="F:ribosome binding"/>
    <property type="evidence" value="ECO:0007669"/>
    <property type="project" value="TreeGrafter"/>
</dbReference>
<feature type="compositionally biased region" description="Polar residues" evidence="8">
    <location>
        <begin position="698"/>
        <end position="712"/>
    </location>
</feature>
<accession>A0A507D361</accession>
<feature type="compositionally biased region" description="Basic residues" evidence="8">
    <location>
        <begin position="506"/>
        <end position="515"/>
    </location>
</feature>
<dbReference type="InterPro" id="IPR015943">
    <property type="entry name" value="WD40/YVTN_repeat-like_dom_sf"/>
</dbReference>
<evidence type="ECO:0000256" key="5">
    <source>
        <dbReference type="ARBA" id="ARBA00022737"/>
    </source>
</evidence>
<dbReference type="Proteomes" id="UP000320475">
    <property type="component" value="Unassembled WGS sequence"/>
</dbReference>
<feature type="region of interest" description="Disordered" evidence="8">
    <location>
        <begin position="696"/>
        <end position="729"/>
    </location>
</feature>
<feature type="region of interest" description="Disordered" evidence="8">
    <location>
        <begin position="767"/>
        <end position="808"/>
    </location>
</feature>
<feature type="region of interest" description="Disordered" evidence="8">
    <location>
        <begin position="639"/>
        <end position="665"/>
    </location>
</feature>
<feature type="domain" description="Translation initiation factor beta propellor-like" evidence="9">
    <location>
        <begin position="215"/>
        <end position="407"/>
    </location>
</feature>
<feature type="compositionally biased region" description="Polar residues" evidence="8">
    <location>
        <begin position="553"/>
        <end position="575"/>
    </location>
</feature>
<evidence type="ECO:0000256" key="8">
    <source>
        <dbReference type="SAM" id="MobiDB-lite"/>
    </source>
</evidence>
<dbReference type="VEuPathDB" id="FungiDB:SeMB42_g01151"/>
<dbReference type="InterPro" id="IPR011387">
    <property type="entry name" value="TIF2A"/>
</dbReference>
<evidence type="ECO:0000313" key="10">
    <source>
        <dbReference type="EMBL" id="TPX45902.1"/>
    </source>
</evidence>
<feature type="region of interest" description="Disordered" evidence="8">
    <location>
        <begin position="830"/>
        <end position="854"/>
    </location>
</feature>
<dbReference type="GO" id="GO:0022627">
    <property type="term" value="C:cytosolic small ribosomal subunit"/>
    <property type="evidence" value="ECO:0007669"/>
    <property type="project" value="TreeGrafter"/>
</dbReference>
<dbReference type="GO" id="GO:0003743">
    <property type="term" value="F:translation initiation factor activity"/>
    <property type="evidence" value="ECO:0007669"/>
    <property type="project" value="UniProtKB-KW"/>
</dbReference>
<feature type="region of interest" description="Disordered" evidence="8">
    <location>
        <begin position="553"/>
        <end position="577"/>
    </location>
</feature>
<dbReference type="VEuPathDB" id="FungiDB:SeMB42_g01137"/>
<dbReference type="SUPFAM" id="SSF82171">
    <property type="entry name" value="DPP6 N-terminal domain-like"/>
    <property type="match status" value="1"/>
</dbReference>
<dbReference type="Pfam" id="PF08662">
    <property type="entry name" value="eIF2A"/>
    <property type="match status" value="1"/>
</dbReference>
<feature type="compositionally biased region" description="Polar residues" evidence="8">
    <location>
        <begin position="831"/>
        <end position="844"/>
    </location>
</feature>
<feature type="compositionally biased region" description="Low complexity" evidence="8">
    <location>
        <begin position="653"/>
        <end position="662"/>
    </location>
</feature>
<dbReference type="PANTHER" id="PTHR13227:SF0">
    <property type="entry name" value="EUKARYOTIC TRANSLATION INITIATION FACTOR 2A"/>
    <property type="match status" value="1"/>
</dbReference>
<keyword evidence="3" id="KW-0396">Initiation factor</keyword>
<dbReference type="GO" id="GO:0000049">
    <property type="term" value="F:tRNA binding"/>
    <property type="evidence" value="ECO:0007669"/>
    <property type="project" value="TreeGrafter"/>
</dbReference>
<dbReference type="AlphaFoldDB" id="A0A507D361"/>
<dbReference type="Gene3D" id="2.130.10.10">
    <property type="entry name" value="YVTN repeat-like/Quinoprotein amine dehydrogenase"/>
    <property type="match status" value="2"/>
</dbReference>
<dbReference type="OrthoDB" id="2194683at2759"/>
<feature type="compositionally biased region" description="Polar residues" evidence="8">
    <location>
        <begin position="525"/>
        <end position="535"/>
    </location>
</feature>
<keyword evidence="6" id="KW-0810">Translation regulation</keyword>
<feature type="region of interest" description="Disordered" evidence="8">
    <location>
        <begin position="487"/>
        <end position="535"/>
    </location>
</feature>
<comment type="similarity">
    <text evidence="1">Belongs to the WD repeat EIF2A family.</text>
</comment>
<comment type="caution">
    <text evidence="10">The sequence shown here is derived from an EMBL/GenBank/DDBJ whole genome shotgun (WGS) entry which is preliminary data.</text>
</comment>
<gene>
    <name evidence="10" type="ORF">SeLEV6574_g03567</name>
</gene>
<evidence type="ECO:0000256" key="3">
    <source>
        <dbReference type="ARBA" id="ARBA00022540"/>
    </source>
</evidence>
<evidence type="ECO:0000256" key="2">
    <source>
        <dbReference type="ARBA" id="ARBA00013819"/>
    </source>
</evidence>
<feature type="compositionally biased region" description="Basic and acidic residues" evidence="8">
    <location>
        <begin position="789"/>
        <end position="798"/>
    </location>
</feature>
<keyword evidence="4" id="KW-0853">WD repeat</keyword>
<dbReference type="PANTHER" id="PTHR13227">
    <property type="entry name" value="EUKARYOTIC TRANSLATION INITIATION FACTOR 2A"/>
    <property type="match status" value="1"/>
</dbReference>